<evidence type="ECO:0000256" key="3">
    <source>
        <dbReference type="ARBA" id="ARBA00012759"/>
    </source>
</evidence>
<dbReference type="InterPro" id="IPR028889">
    <property type="entry name" value="USP"/>
</dbReference>
<evidence type="ECO:0000256" key="5">
    <source>
        <dbReference type="ARBA" id="ARBA00022786"/>
    </source>
</evidence>
<dbReference type="PROSITE" id="PS00973">
    <property type="entry name" value="USP_2"/>
    <property type="match status" value="1"/>
</dbReference>
<dbReference type="InterPro" id="IPR050164">
    <property type="entry name" value="Peptidase_C19"/>
</dbReference>
<evidence type="ECO:0000256" key="1">
    <source>
        <dbReference type="ARBA" id="ARBA00000707"/>
    </source>
</evidence>
<dbReference type="InterPro" id="IPR038765">
    <property type="entry name" value="Papain-like_cys_pep_sf"/>
</dbReference>
<sequence length="686" mass="75807">MRRWEPCGKENLVTVQGGAALRRRSCVLQCLTYTPPLANLCLDGQHSSTCGARNTNCAFCFLERRIKSSLTTDVAVDSPTKILDYLQRSTKLFRVGRQEDAHELLRFAIEACNSACIQLQKPVPLNNRQTKHGDGKPKEEPHTVVKEIFGGVLQSQVKCLSCHTESNKLDDIMDLSLDIMPRVLSLKEAMCRFFHPEILDGDNKYQCSVCKKPATARKQLSVFRAPNVLVIQLKRFENIYGGKIDRHIAFEERLSLAGFMCRNSKDARPEYSLYGVVVHSGHSQDGGHYYAYVKEPRGKWYCCNDASVCHVPSEEVRDDKAYMLFYVRSSSGPEVSTACRNDSTPSPPNTPDTDVQEPPKKYITLNAAQSKLLNNTPVNTRVSSKKQMRINLRNVDDPREKGDREKKLSVKATSECISSSGISASNQPVCCSSAEQSSCAGISPQHLRMPQQVAGSSFDGNVPERCETNNFPNVPSRGGITEVREEAEASTVGLKDSVSSEVGGSLLVTSSGAESRDATKDTASVVRQISAAHSACSSVDETGNTGTKRPREEVQFSAVVLEGSPPAVPVIDNQVSSSRPKQGVKSPSDDKLPGINDFKLLKLEKATKEELERVGFREILREQLRALKKSKISHGVWPADKADHAFRSPRLFDEVREFCKNLVPKEAKERLVGLTIEIVSSSRTPE</sequence>
<protein>
    <recommendedName>
        <fullName evidence="3">ubiquitinyl hydrolase 1</fullName>
        <ecNumber evidence="3">3.4.19.12</ecNumber>
    </recommendedName>
</protein>
<evidence type="ECO:0000313" key="11">
    <source>
        <dbReference type="Proteomes" id="UP001633002"/>
    </source>
</evidence>
<dbReference type="Proteomes" id="UP001633002">
    <property type="component" value="Unassembled WGS sequence"/>
</dbReference>
<comment type="catalytic activity">
    <reaction evidence="1">
        <text>Thiol-dependent hydrolysis of ester, thioester, amide, peptide and isopeptide bonds formed by the C-terminal Gly of ubiquitin (a 76-residue protein attached to proteins as an intracellular targeting signal).</text>
        <dbReference type="EC" id="3.4.19.12"/>
    </reaction>
</comment>
<keyword evidence="4" id="KW-0645">Protease</keyword>
<keyword evidence="11" id="KW-1185">Reference proteome</keyword>
<dbReference type="EC" id="3.4.19.12" evidence="3"/>
<accession>A0ABD3H8R9</accession>
<dbReference type="PANTHER" id="PTHR24006">
    <property type="entry name" value="UBIQUITIN CARBOXYL-TERMINAL HYDROLASE"/>
    <property type="match status" value="1"/>
</dbReference>
<dbReference type="EMBL" id="JBJQOH010000006">
    <property type="protein sequence ID" value="KAL3685759.1"/>
    <property type="molecule type" value="Genomic_DNA"/>
</dbReference>
<feature type="region of interest" description="Disordered" evidence="8">
    <location>
        <begin position="333"/>
        <end position="358"/>
    </location>
</feature>
<evidence type="ECO:0000256" key="2">
    <source>
        <dbReference type="ARBA" id="ARBA00009085"/>
    </source>
</evidence>
<evidence type="ECO:0000256" key="8">
    <source>
        <dbReference type="SAM" id="MobiDB-lite"/>
    </source>
</evidence>
<dbReference type="InterPro" id="IPR001394">
    <property type="entry name" value="Peptidase_C19_UCH"/>
</dbReference>
<dbReference type="SUPFAM" id="SSF54001">
    <property type="entry name" value="Cysteine proteinases"/>
    <property type="match status" value="1"/>
</dbReference>
<dbReference type="PANTHER" id="PTHR24006:SF758">
    <property type="entry name" value="UBIQUITIN CARBOXYL-TERMINAL HYDROLASE 36"/>
    <property type="match status" value="1"/>
</dbReference>
<reference evidence="10 11" key="1">
    <citation type="submission" date="2024-09" db="EMBL/GenBank/DDBJ databases">
        <title>Chromosome-scale assembly of Riccia sorocarpa.</title>
        <authorList>
            <person name="Paukszto L."/>
        </authorList>
    </citation>
    <scope>NUCLEOTIDE SEQUENCE [LARGE SCALE GENOMIC DNA]</scope>
    <source>
        <strain evidence="10">LP-2024</strain>
        <tissue evidence="10">Aerial parts of the thallus</tissue>
    </source>
</reference>
<organism evidence="10 11">
    <name type="scientific">Riccia sorocarpa</name>
    <dbReference type="NCBI Taxonomy" id="122646"/>
    <lineage>
        <taxon>Eukaryota</taxon>
        <taxon>Viridiplantae</taxon>
        <taxon>Streptophyta</taxon>
        <taxon>Embryophyta</taxon>
        <taxon>Marchantiophyta</taxon>
        <taxon>Marchantiopsida</taxon>
        <taxon>Marchantiidae</taxon>
        <taxon>Marchantiales</taxon>
        <taxon>Ricciaceae</taxon>
        <taxon>Riccia</taxon>
    </lineage>
</organism>
<evidence type="ECO:0000259" key="9">
    <source>
        <dbReference type="PROSITE" id="PS50235"/>
    </source>
</evidence>
<evidence type="ECO:0000256" key="7">
    <source>
        <dbReference type="ARBA" id="ARBA00022807"/>
    </source>
</evidence>
<dbReference type="GO" id="GO:0006508">
    <property type="term" value="P:proteolysis"/>
    <property type="evidence" value="ECO:0007669"/>
    <property type="project" value="UniProtKB-KW"/>
</dbReference>
<dbReference type="PROSITE" id="PS50235">
    <property type="entry name" value="USP_3"/>
    <property type="match status" value="1"/>
</dbReference>
<keyword evidence="6" id="KW-0378">Hydrolase</keyword>
<dbReference type="Pfam" id="PF00443">
    <property type="entry name" value="UCH"/>
    <property type="match status" value="1"/>
</dbReference>
<comment type="similarity">
    <text evidence="2">Belongs to the peptidase C19 family.</text>
</comment>
<feature type="region of interest" description="Disordered" evidence="8">
    <location>
        <begin position="567"/>
        <end position="590"/>
    </location>
</feature>
<evidence type="ECO:0000313" key="10">
    <source>
        <dbReference type="EMBL" id="KAL3685759.1"/>
    </source>
</evidence>
<gene>
    <name evidence="10" type="ORF">R1sor_003781</name>
</gene>
<keyword evidence="7" id="KW-0788">Thiol protease</keyword>
<evidence type="ECO:0000256" key="6">
    <source>
        <dbReference type="ARBA" id="ARBA00022801"/>
    </source>
</evidence>
<feature type="domain" description="USP" evidence="9">
    <location>
        <begin position="13"/>
        <end position="329"/>
    </location>
</feature>
<proteinExistence type="inferred from homology"/>
<dbReference type="GO" id="GO:0004843">
    <property type="term" value="F:cysteine-type deubiquitinase activity"/>
    <property type="evidence" value="ECO:0007669"/>
    <property type="project" value="UniProtKB-EC"/>
</dbReference>
<evidence type="ECO:0000256" key="4">
    <source>
        <dbReference type="ARBA" id="ARBA00022670"/>
    </source>
</evidence>
<dbReference type="Gene3D" id="3.90.70.10">
    <property type="entry name" value="Cysteine proteinases"/>
    <property type="match status" value="1"/>
</dbReference>
<comment type="caution">
    <text evidence="10">The sequence shown here is derived from an EMBL/GenBank/DDBJ whole genome shotgun (WGS) entry which is preliminary data.</text>
</comment>
<keyword evidence="5" id="KW-0833">Ubl conjugation pathway</keyword>
<dbReference type="AlphaFoldDB" id="A0ABD3H8R9"/>
<name>A0ABD3H8R9_9MARC</name>
<dbReference type="InterPro" id="IPR018200">
    <property type="entry name" value="USP_CS"/>
</dbReference>